<dbReference type="EMBL" id="JARK01000571">
    <property type="protein sequence ID" value="EYC35837.1"/>
    <property type="molecule type" value="Genomic_DNA"/>
</dbReference>
<evidence type="ECO:0000313" key="3">
    <source>
        <dbReference type="Proteomes" id="UP000024635"/>
    </source>
</evidence>
<keyword evidence="3" id="KW-1185">Reference proteome</keyword>
<proteinExistence type="predicted"/>
<dbReference type="Proteomes" id="UP000024635">
    <property type="component" value="Unassembled WGS sequence"/>
</dbReference>
<feature type="region of interest" description="Disordered" evidence="1">
    <location>
        <begin position="47"/>
        <end position="167"/>
    </location>
</feature>
<accession>A0A016W967</accession>
<organism evidence="2 3">
    <name type="scientific">Ancylostoma ceylanicum</name>
    <dbReference type="NCBI Taxonomy" id="53326"/>
    <lineage>
        <taxon>Eukaryota</taxon>
        <taxon>Metazoa</taxon>
        <taxon>Ecdysozoa</taxon>
        <taxon>Nematoda</taxon>
        <taxon>Chromadorea</taxon>
        <taxon>Rhabditida</taxon>
        <taxon>Rhabditina</taxon>
        <taxon>Rhabditomorpha</taxon>
        <taxon>Strongyloidea</taxon>
        <taxon>Ancylostomatidae</taxon>
        <taxon>Ancylostomatinae</taxon>
        <taxon>Ancylostoma</taxon>
    </lineage>
</organism>
<feature type="non-terminal residue" evidence="2">
    <location>
        <position position="1"/>
    </location>
</feature>
<reference evidence="3" key="1">
    <citation type="journal article" date="2015" name="Nat. Genet.">
        <title>The genome and transcriptome of the zoonotic hookworm Ancylostoma ceylanicum identify infection-specific gene families.</title>
        <authorList>
            <person name="Schwarz E.M."/>
            <person name="Hu Y."/>
            <person name="Antoshechkin I."/>
            <person name="Miller M.M."/>
            <person name="Sternberg P.W."/>
            <person name="Aroian R.V."/>
        </authorList>
    </citation>
    <scope>NUCLEOTIDE SEQUENCE</scope>
    <source>
        <strain evidence="3">HY135</strain>
    </source>
</reference>
<feature type="compositionally biased region" description="Basic and acidic residues" evidence="1">
    <location>
        <begin position="92"/>
        <end position="167"/>
    </location>
</feature>
<comment type="caution">
    <text evidence="2">The sequence shown here is derived from an EMBL/GenBank/DDBJ whole genome shotgun (WGS) entry which is preliminary data.</text>
</comment>
<evidence type="ECO:0000313" key="2">
    <source>
        <dbReference type="EMBL" id="EYC35837.1"/>
    </source>
</evidence>
<name>A0A016W967_9BILA</name>
<protein>
    <submittedName>
        <fullName evidence="2">Uncharacterized protein</fullName>
    </submittedName>
</protein>
<feature type="compositionally biased region" description="Basic and acidic residues" evidence="1">
    <location>
        <begin position="52"/>
        <end position="79"/>
    </location>
</feature>
<evidence type="ECO:0000256" key="1">
    <source>
        <dbReference type="SAM" id="MobiDB-lite"/>
    </source>
</evidence>
<dbReference type="OrthoDB" id="5876145at2759"/>
<dbReference type="AlphaFoldDB" id="A0A016W967"/>
<gene>
    <name evidence="2" type="primary">Acey_s0971.g3250</name>
    <name evidence="2" type="ORF">Y032_0971g3250</name>
</gene>
<sequence length="167" mass="19590">VFRGFKLEQLRFLQDLQYITKTLSIYASELLALGISTYLLEQCGRKRKKNLKKGEKSGQLGKGKDKERIAQGKEVRNKGDYPTFNDVESDWDSAKDKDKGDKKDEKAGDAKKEDEKKDDDKKDDKKDRDDKKDDDKKDEKEEEKKEERKKIDLKPKQIKRNEKEAIF</sequence>